<evidence type="ECO:0000313" key="3">
    <source>
        <dbReference type="Proteomes" id="UP001056855"/>
    </source>
</evidence>
<dbReference type="AlphaFoldDB" id="A0A9E7N719"/>
<organism evidence="2 3">
    <name type="scientific">Natronosalvus rutilus</name>
    <dbReference type="NCBI Taxonomy" id="2953753"/>
    <lineage>
        <taxon>Archaea</taxon>
        <taxon>Methanobacteriati</taxon>
        <taxon>Methanobacteriota</taxon>
        <taxon>Stenosarchaea group</taxon>
        <taxon>Halobacteria</taxon>
        <taxon>Halobacteriales</taxon>
        <taxon>Natrialbaceae</taxon>
        <taxon>Natronosalvus</taxon>
    </lineage>
</organism>
<evidence type="ECO:0000256" key="1">
    <source>
        <dbReference type="SAM" id="MobiDB-lite"/>
    </source>
</evidence>
<protein>
    <recommendedName>
        <fullName evidence="4">SipW-cognate class signal peptide</fullName>
    </recommendedName>
</protein>
<proteinExistence type="predicted"/>
<dbReference type="RefSeq" id="WP_254155677.1">
    <property type="nucleotide sequence ID" value="NZ_CP100355.1"/>
</dbReference>
<dbReference type="KEGG" id="sawl:NGM29_09300"/>
<sequence length="355" mass="37148">MDQSGLSRRRILAGVALAGSAGALTGVGTGAVLADRVRFENRLSAGTLDLRVGWNGGSSAGTVPLEIEFSDGATGGEEILRVSLPDDGSNNQAYAWLGATCPTESALLEHLSLTISYADCTDETALDGSELVSGSLLEVAETLTGGVALDGGRRASVGDEDRACLQPGNELCLLLEWVLDPEYAGEETTAFEFRFVGQQCRHGDATANPFTARKCDAAEDYHGISHVEIYVCDDEETPELAGKLELSESGYCSQDGISANSIEVGQYVLYPDGDACDEPTGYFVDVRATRTNEDGETIGLAFELMTDDGGVDPELCRVDVKGGPGVETYDGDDFDGNATNGVLTASAKSSNGGQP</sequence>
<name>A0A9E7N719_9EURY</name>
<dbReference type="GeneID" id="73290240"/>
<evidence type="ECO:0000313" key="2">
    <source>
        <dbReference type="EMBL" id="UTF52006.1"/>
    </source>
</evidence>
<evidence type="ECO:0008006" key="4">
    <source>
        <dbReference type="Google" id="ProtNLM"/>
    </source>
</evidence>
<gene>
    <name evidence="2" type="ORF">NGM29_09300</name>
</gene>
<dbReference type="Proteomes" id="UP001056855">
    <property type="component" value="Chromosome"/>
</dbReference>
<reference evidence="2" key="1">
    <citation type="submission" date="2022-06" db="EMBL/GenBank/DDBJ databases">
        <title>Diverse halophilic archaea isolated from saline environments.</title>
        <authorList>
            <person name="Cui H.-L."/>
        </authorList>
    </citation>
    <scope>NUCLEOTIDE SEQUENCE</scope>
    <source>
        <strain evidence="2">WLHS1</strain>
    </source>
</reference>
<dbReference type="PROSITE" id="PS51318">
    <property type="entry name" value="TAT"/>
    <property type="match status" value="1"/>
</dbReference>
<feature type="compositionally biased region" description="Polar residues" evidence="1">
    <location>
        <begin position="337"/>
        <end position="355"/>
    </location>
</feature>
<dbReference type="EMBL" id="CP100355">
    <property type="protein sequence ID" value="UTF52006.1"/>
    <property type="molecule type" value="Genomic_DNA"/>
</dbReference>
<keyword evidence="3" id="KW-1185">Reference proteome</keyword>
<accession>A0A9E7N719</accession>
<feature type="region of interest" description="Disordered" evidence="1">
    <location>
        <begin position="326"/>
        <end position="355"/>
    </location>
</feature>
<dbReference type="InterPro" id="IPR006311">
    <property type="entry name" value="TAT_signal"/>
</dbReference>